<organism evidence="1 2">
    <name type="scientific">Collimonas rhizosphaerae</name>
    <dbReference type="NCBI Taxonomy" id="3126357"/>
    <lineage>
        <taxon>Bacteria</taxon>
        <taxon>Pseudomonadati</taxon>
        <taxon>Pseudomonadota</taxon>
        <taxon>Betaproteobacteria</taxon>
        <taxon>Burkholderiales</taxon>
        <taxon>Oxalobacteraceae</taxon>
        <taxon>Collimonas</taxon>
    </lineage>
</organism>
<dbReference type="RefSeq" id="WP_342829056.1">
    <property type="nucleotide sequence ID" value="NZ_JBANDC010000005.1"/>
</dbReference>
<protein>
    <submittedName>
        <fullName evidence="1">Uncharacterized protein</fullName>
    </submittedName>
</protein>
<dbReference type="Proteomes" id="UP001495910">
    <property type="component" value="Unassembled WGS sequence"/>
</dbReference>
<keyword evidence="2" id="KW-1185">Reference proteome</keyword>
<evidence type="ECO:0000313" key="1">
    <source>
        <dbReference type="EMBL" id="MEM4987509.1"/>
    </source>
</evidence>
<comment type="caution">
    <text evidence="1">The sequence shown here is derived from an EMBL/GenBank/DDBJ whole genome shotgun (WGS) entry which is preliminary data.</text>
</comment>
<gene>
    <name evidence="1" type="ORF">V8G57_08940</name>
</gene>
<proteinExistence type="predicted"/>
<accession>A0ABU9PU43</accession>
<evidence type="ECO:0000313" key="2">
    <source>
        <dbReference type="Proteomes" id="UP001495910"/>
    </source>
</evidence>
<name>A0ABU9PU43_9BURK</name>
<sequence>MRAGFQSGYWVVEWTEGQDPSLKDLIDRFPEIVVGRYAAIASCDSGSYRPTDAEIKTGWHDQHGMAISPQISEVSQLPMPGFDEWYVYDSSGAIGHCRAFVNHFGFAPLDASNDLTNAFWIQVEACQPLHVLGAGTPTMFFVTRDEALFKMVTSLDNLNNDLYKRCDFL</sequence>
<dbReference type="EMBL" id="JBANDC010000005">
    <property type="protein sequence ID" value="MEM4987509.1"/>
    <property type="molecule type" value="Genomic_DNA"/>
</dbReference>
<reference evidence="1 2" key="1">
    <citation type="submission" date="2024-02" db="EMBL/GenBank/DDBJ databases">
        <title>Draft genome sequence of Collimonas sp. strain H4R21, an effective mineral-weathering bacterial strain isolated from the beech rhizosphere.</title>
        <authorList>
            <person name="Morin E."/>
            <person name="Uroz S."/>
            <person name="Leveau J.H.J."/>
            <person name="Kumar R."/>
            <person name="Rey M.W."/>
            <person name="Pham J."/>
        </authorList>
    </citation>
    <scope>NUCLEOTIDE SEQUENCE [LARGE SCALE GENOMIC DNA]</scope>
    <source>
        <strain evidence="1 2">H4R21</strain>
    </source>
</reference>